<dbReference type="InParanoid" id="D9QMC6"/>
<dbReference type="eggNOG" id="ENOG5033885">
    <property type="taxonomic scope" value="Bacteria"/>
</dbReference>
<name>D9QMC6_BRESC</name>
<organism evidence="2 3">
    <name type="scientific">Brevundimonas subvibrioides (strain ATCC 15264 / DSM 4735 / LMG 14903 / NBRC 16000 / CB 81)</name>
    <name type="common">Caulobacter subvibrioides</name>
    <dbReference type="NCBI Taxonomy" id="633149"/>
    <lineage>
        <taxon>Bacteria</taxon>
        <taxon>Pseudomonadati</taxon>
        <taxon>Pseudomonadota</taxon>
        <taxon>Alphaproteobacteria</taxon>
        <taxon>Caulobacterales</taxon>
        <taxon>Caulobacteraceae</taxon>
        <taxon>Brevundimonas</taxon>
    </lineage>
</organism>
<accession>D9QMC6</accession>
<feature type="chain" id="PRO_5003126797" evidence="1">
    <location>
        <begin position="25"/>
        <end position="144"/>
    </location>
</feature>
<gene>
    <name evidence="2" type="ordered locus">Bresu_2745</name>
</gene>
<dbReference type="HOGENOM" id="CLU_145269_0_0_5"/>
<dbReference type="NCBIfam" id="NF037934">
    <property type="entry name" value="holdfast_HfaA"/>
    <property type="match status" value="1"/>
</dbReference>
<dbReference type="RefSeq" id="WP_013270153.1">
    <property type="nucleotide sequence ID" value="NC_014375.1"/>
</dbReference>
<protein>
    <submittedName>
        <fullName evidence="2">Holdfast attachment protein HfaA</fullName>
    </submittedName>
</protein>
<dbReference type="OrthoDB" id="7632091at2"/>
<proteinExistence type="predicted"/>
<dbReference type="STRING" id="633149.Bresu_2745"/>
<dbReference type="InterPro" id="IPR049851">
    <property type="entry name" value="Holdfast_HfaA"/>
</dbReference>
<dbReference type="EMBL" id="CP002102">
    <property type="protein sequence ID" value="ADL02052.1"/>
    <property type="molecule type" value="Genomic_DNA"/>
</dbReference>
<dbReference type="Proteomes" id="UP000002696">
    <property type="component" value="Chromosome"/>
</dbReference>
<dbReference type="AlphaFoldDB" id="D9QMC6"/>
<evidence type="ECO:0000313" key="3">
    <source>
        <dbReference type="Proteomes" id="UP000002696"/>
    </source>
</evidence>
<dbReference type="BioCyc" id="BSUB633149:G1GM8-2755-MONOMER"/>
<evidence type="ECO:0000313" key="2">
    <source>
        <dbReference type="EMBL" id="ADL02052.1"/>
    </source>
</evidence>
<sequence>MAVRRKILAGGGLALAVIAAPALAQTTGSGGMASFQNGYGGARQSVTTAQTGSTRDQNGNRLIVDGIIQAGASAYSAQSGGVSQTWSGSGNASGGSAIGGSTAIGNNLNVVVQGSHNTVIVNSRQTNTGNVSARTDLTGTLTGF</sequence>
<reference evidence="3" key="1">
    <citation type="journal article" date="2011" name="J. Bacteriol.">
        <title>Genome sequences of eight morphologically diverse alphaproteobacteria.</title>
        <authorList>
            <consortium name="US DOE Joint Genome Institute"/>
            <person name="Brown P.J."/>
            <person name="Kysela D.T."/>
            <person name="Buechlein A."/>
            <person name="Hemmerich C."/>
            <person name="Brun Y.V."/>
        </authorList>
    </citation>
    <scope>NUCLEOTIDE SEQUENCE [LARGE SCALE GENOMIC DNA]</scope>
    <source>
        <strain evidence="3">ATCC 15264 / DSM 4735 / LMG 14903 / NBRC 16000 / CB 81</strain>
    </source>
</reference>
<dbReference type="KEGG" id="bsb:Bresu_2745"/>
<feature type="signal peptide" evidence="1">
    <location>
        <begin position="1"/>
        <end position="24"/>
    </location>
</feature>
<keyword evidence="1" id="KW-0732">Signal</keyword>
<evidence type="ECO:0000256" key="1">
    <source>
        <dbReference type="SAM" id="SignalP"/>
    </source>
</evidence>
<keyword evidence="3" id="KW-1185">Reference proteome</keyword>